<accession>A0A2S9IGP6</accession>
<dbReference type="EMBL" id="PDET01000002">
    <property type="protein sequence ID" value="PRD16962.1"/>
    <property type="molecule type" value="Genomic_DNA"/>
</dbReference>
<keyword evidence="1" id="KW-0812">Transmembrane</keyword>
<sequence length="94" mass="10321">MRVFRGSDRGNNRSLVRWFAGSLVRWFAGSLVRWFAGSLVHWFTGSLVHWFAGGSGIALTGGSRGRAVLAPRCGAFTSCVSLSDRHRRAVLARL</sequence>
<evidence type="ECO:0000256" key="1">
    <source>
        <dbReference type="SAM" id="Phobius"/>
    </source>
</evidence>
<evidence type="ECO:0000313" key="3">
    <source>
        <dbReference type="Proteomes" id="UP000239181"/>
    </source>
</evidence>
<dbReference type="Proteomes" id="UP000239181">
    <property type="component" value="Unassembled WGS sequence"/>
</dbReference>
<evidence type="ECO:0000313" key="2">
    <source>
        <dbReference type="EMBL" id="PRD16962.1"/>
    </source>
</evidence>
<reference evidence="2 3" key="1">
    <citation type="submission" date="2017-10" db="EMBL/GenBank/DDBJ databases">
        <title>Draft genome of two endophytic bacteria isolated from 'guarana' Paullinia cupana (Mart.) Ducke.</title>
        <authorList>
            <person name="Siqueira K.A."/>
            <person name="Liotti R.G."/>
            <person name="Mendes T.A."/>
            <person name="Soares M.A."/>
        </authorList>
    </citation>
    <scope>NUCLEOTIDE SEQUENCE [LARGE SCALE GENOMIC DNA]</scope>
    <source>
        <strain evidence="2 3">342</strain>
    </source>
</reference>
<keyword evidence="1" id="KW-0472">Membrane</keyword>
<dbReference type="AlphaFoldDB" id="A0A2S9IGP6"/>
<gene>
    <name evidence="2" type="ORF">CQW29_04695</name>
</gene>
<organism evidence="2 3">
    <name type="scientific">Pantoea coffeiphila</name>
    <dbReference type="NCBI Taxonomy" id="1465635"/>
    <lineage>
        <taxon>Bacteria</taxon>
        <taxon>Pseudomonadati</taxon>
        <taxon>Pseudomonadota</taxon>
        <taxon>Gammaproteobacteria</taxon>
        <taxon>Enterobacterales</taxon>
        <taxon>Erwiniaceae</taxon>
        <taxon>Pantoea</taxon>
    </lineage>
</organism>
<keyword evidence="1" id="KW-1133">Transmembrane helix</keyword>
<proteinExistence type="predicted"/>
<name>A0A2S9IGP6_9GAMM</name>
<feature type="transmembrane region" description="Helical" evidence="1">
    <location>
        <begin position="15"/>
        <end position="36"/>
    </location>
</feature>
<protein>
    <submittedName>
        <fullName evidence="2">Uncharacterized protein</fullName>
    </submittedName>
</protein>
<keyword evidence="3" id="KW-1185">Reference proteome</keyword>
<comment type="caution">
    <text evidence="2">The sequence shown here is derived from an EMBL/GenBank/DDBJ whole genome shotgun (WGS) entry which is preliminary data.</text>
</comment>